<comment type="similarity">
    <text evidence="1">Belongs to the HipA Ser/Thr kinase family.</text>
</comment>
<keyword evidence="6" id="KW-1185">Reference proteome</keyword>
<dbReference type="RefSeq" id="WP_230753967.1">
    <property type="nucleotide sequence ID" value="NZ_JAINWA010000001.1"/>
</dbReference>
<dbReference type="GO" id="GO:0004674">
    <property type="term" value="F:protein serine/threonine kinase activity"/>
    <property type="evidence" value="ECO:0007669"/>
    <property type="project" value="TreeGrafter"/>
</dbReference>
<keyword evidence="3" id="KW-0418">Kinase</keyword>
<name>A0AAE3EIF0_9SPIR</name>
<accession>A0AAE3EIF0</accession>
<sequence>MTPGETEGRCLCCGKSLAGLPEIAQWHASCVRKFFGSPVIPEIDATAETLEKFARSAVASGMTVTGVQKKMSLRLEEKSGSKRLTLVGYPSGYIFKPPVAEYPDLPTLEHALMSLAEKAGIETVPHALVRTVSGQTGYITRRIDRISSAKGNTVRKRAMEDFCQLSLRLTEDKYKGSCEQCAKIIKAHSHRTGLDLADFFYLVLFNFASGNADMHLKNYSLIESDAGFRLSPAYDLVPTKLLIPEDAEESALAINGKKNKLSANDFLRFAHSIGLPEKAARNLIAKIRSLPSLLEKTDNIGFLPDHRRESLRQLVESRCKILE</sequence>
<protein>
    <submittedName>
        <fullName evidence="5">HipA domain-containing protein</fullName>
    </submittedName>
</protein>
<feature type="domain" description="HipA-like C-terminal" evidence="4">
    <location>
        <begin position="63"/>
        <end position="288"/>
    </location>
</feature>
<dbReference type="InterPro" id="IPR012893">
    <property type="entry name" value="HipA-like_C"/>
</dbReference>
<proteinExistence type="inferred from homology"/>
<dbReference type="EMBL" id="JAINWA010000001">
    <property type="protein sequence ID" value="MCD1654094.1"/>
    <property type="molecule type" value="Genomic_DNA"/>
</dbReference>
<organism evidence="5 6">
    <name type="scientific">Teretinema zuelzerae</name>
    <dbReference type="NCBI Taxonomy" id="156"/>
    <lineage>
        <taxon>Bacteria</taxon>
        <taxon>Pseudomonadati</taxon>
        <taxon>Spirochaetota</taxon>
        <taxon>Spirochaetia</taxon>
        <taxon>Spirochaetales</taxon>
        <taxon>Treponemataceae</taxon>
        <taxon>Teretinema</taxon>
    </lineage>
</organism>
<reference evidence="5" key="1">
    <citation type="submission" date="2021-08" db="EMBL/GenBank/DDBJ databases">
        <title>Comparative analyses of Brucepasteria parasyntrophica and Teretinema zuelzerae.</title>
        <authorList>
            <person name="Song Y."/>
            <person name="Brune A."/>
        </authorList>
    </citation>
    <scope>NUCLEOTIDE SEQUENCE</scope>
    <source>
        <strain evidence="5">DSM 1903</strain>
    </source>
</reference>
<evidence type="ECO:0000256" key="2">
    <source>
        <dbReference type="ARBA" id="ARBA00022679"/>
    </source>
</evidence>
<keyword evidence="2" id="KW-0808">Transferase</keyword>
<dbReference type="Pfam" id="PF07804">
    <property type="entry name" value="HipA_C"/>
    <property type="match status" value="1"/>
</dbReference>
<dbReference type="PANTHER" id="PTHR37419:SF1">
    <property type="entry name" value="SERINE_THREONINE-PROTEIN KINASE TOXIN HIPA"/>
    <property type="match status" value="1"/>
</dbReference>
<dbReference type="PANTHER" id="PTHR37419">
    <property type="entry name" value="SERINE/THREONINE-PROTEIN KINASE TOXIN HIPA"/>
    <property type="match status" value="1"/>
</dbReference>
<evidence type="ECO:0000256" key="1">
    <source>
        <dbReference type="ARBA" id="ARBA00010164"/>
    </source>
</evidence>
<dbReference type="AlphaFoldDB" id="A0AAE3EIF0"/>
<evidence type="ECO:0000313" key="5">
    <source>
        <dbReference type="EMBL" id="MCD1654094.1"/>
    </source>
</evidence>
<dbReference type="InterPro" id="IPR052028">
    <property type="entry name" value="HipA_Ser/Thr_kinase"/>
</dbReference>
<dbReference type="Gene3D" id="1.10.1070.20">
    <property type="match status" value="1"/>
</dbReference>
<evidence type="ECO:0000313" key="6">
    <source>
        <dbReference type="Proteomes" id="UP001198163"/>
    </source>
</evidence>
<dbReference type="GO" id="GO:0005829">
    <property type="term" value="C:cytosol"/>
    <property type="evidence" value="ECO:0007669"/>
    <property type="project" value="TreeGrafter"/>
</dbReference>
<evidence type="ECO:0000256" key="3">
    <source>
        <dbReference type="ARBA" id="ARBA00022777"/>
    </source>
</evidence>
<evidence type="ECO:0000259" key="4">
    <source>
        <dbReference type="Pfam" id="PF07804"/>
    </source>
</evidence>
<comment type="caution">
    <text evidence="5">The sequence shown here is derived from an EMBL/GenBank/DDBJ whole genome shotgun (WGS) entry which is preliminary data.</text>
</comment>
<dbReference type="Proteomes" id="UP001198163">
    <property type="component" value="Unassembled WGS sequence"/>
</dbReference>
<gene>
    <name evidence="5" type="ORF">K7J14_05190</name>
</gene>